<reference evidence="1" key="1">
    <citation type="submission" date="2016-12" db="EMBL/GenBank/DDBJ databases">
        <authorList>
            <person name="Moulin L."/>
        </authorList>
    </citation>
    <scope>NUCLEOTIDE SEQUENCE [LARGE SCALE GENOMIC DNA]</scope>
    <source>
        <strain evidence="1">STM 7183</strain>
    </source>
</reference>
<keyword evidence="2" id="KW-1185">Reference proteome</keyword>
<dbReference type="Proteomes" id="UP000195569">
    <property type="component" value="Unassembled WGS sequence"/>
</dbReference>
<evidence type="ECO:0000313" key="1">
    <source>
        <dbReference type="EMBL" id="SIT46630.1"/>
    </source>
</evidence>
<protein>
    <submittedName>
        <fullName evidence="1">Uncharacterized protein</fullName>
    </submittedName>
</protein>
<dbReference type="AlphaFoldDB" id="A0A1N7SGU3"/>
<evidence type="ECO:0000313" key="2">
    <source>
        <dbReference type="Proteomes" id="UP000195569"/>
    </source>
</evidence>
<organism evidence="1 2">
    <name type="scientific">Paraburkholderia piptadeniae</name>
    <dbReference type="NCBI Taxonomy" id="1701573"/>
    <lineage>
        <taxon>Bacteria</taxon>
        <taxon>Pseudomonadati</taxon>
        <taxon>Pseudomonadota</taxon>
        <taxon>Betaproteobacteria</taxon>
        <taxon>Burkholderiales</taxon>
        <taxon>Burkholderiaceae</taxon>
        <taxon>Paraburkholderia</taxon>
    </lineage>
</organism>
<sequence length="84" mass="8890">MSARGSANLVVGDLRPLSDLAATTIAQDGGGVWPASAGRWRHCAFPALPLKSGYPVIVTLTRAMVRYVFGHNVHGVSFGFAMSF</sequence>
<dbReference type="EMBL" id="CYGY02000052">
    <property type="protein sequence ID" value="SIT46630.1"/>
    <property type="molecule type" value="Genomic_DNA"/>
</dbReference>
<proteinExistence type="predicted"/>
<name>A0A1N7SGU3_9BURK</name>
<gene>
    <name evidence="1" type="ORF">BN2476_520041</name>
</gene>
<accession>A0A1N7SGU3</accession>
<comment type="caution">
    <text evidence="1">The sequence shown here is derived from an EMBL/GenBank/DDBJ whole genome shotgun (WGS) entry which is preliminary data.</text>
</comment>